<feature type="region of interest" description="Disordered" evidence="4">
    <location>
        <begin position="1"/>
        <end position="54"/>
    </location>
</feature>
<dbReference type="InterPro" id="IPR001878">
    <property type="entry name" value="Znf_CCHC"/>
</dbReference>
<reference evidence="7 8" key="1">
    <citation type="submission" date="2014-11" db="EMBL/GenBank/DDBJ databases">
        <authorList>
            <person name="Wibberg Daniel"/>
        </authorList>
    </citation>
    <scope>NUCLEOTIDE SEQUENCE [LARGE SCALE GENOMIC DNA]</scope>
    <source>
        <strain evidence="7">Rhizoctonia solani AG1-IB 7/3/14</strain>
    </source>
</reference>
<dbReference type="Proteomes" id="UP000059188">
    <property type="component" value="Unassembled WGS sequence"/>
</dbReference>
<evidence type="ECO:0000313" key="7">
    <source>
        <dbReference type="EMBL" id="CEL61170.1"/>
    </source>
</evidence>
<evidence type="ECO:0000313" key="8">
    <source>
        <dbReference type="Proteomes" id="UP000059188"/>
    </source>
</evidence>
<dbReference type="SUPFAM" id="SSF57756">
    <property type="entry name" value="Retrovirus zinc finger-like domains"/>
    <property type="match status" value="1"/>
</dbReference>
<dbReference type="InterPro" id="IPR036779">
    <property type="entry name" value="LysM_dom_sf"/>
</dbReference>
<dbReference type="Pfam" id="PF00098">
    <property type="entry name" value="zf-CCHC"/>
    <property type="match status" value="1"/>
</dbReference>
<evidence type="ECO:0000259" key="6">
    <source>
        <dbReference type="PROSITE" id="PS51782"/>
    </source>
</evidence>
<feature type="domain" description="CCHC-type" evidence="5">
    <location>
        <begin position="462"/>
        <end position="477"/>
    </location>
</feature>
<keyword evidence="8" id="KW-1185">Reference proteome</keyword>
<dbReference type="Pfam" id="PF01476">
    <property type="entry name" value="LysM"/>
    <property type="match status" value="1"/>
</dbReference>
<protein>
    <submittedName>
        <fullName evidence="7">Killer toxin subunits alpha/beta</fullName>
    </submittedName>
</protein>
<evidence type="ECO:0000259" key="5">
    <source>
        <dbReference type="PROSITE" id="PS50158"/>
    </source>
</evidence>
<feature type="compositionally biased region" description="Polar residues" evidence="4">
    <location>
        <begin position="147"/>
        <end position="157"/>
    </location>
</feature>
<dbReference type="EMBL" id="LN679150">
    <property type="protein sequence ID" value="CEL61170.1"/>
    <property type="molecule type" value="Genomic_DNA"/>
</dbReference>
<dbReference type="AlphaFoldDB" id="A0A0B7FTZ4"/>
<dbReference type="InterPro" id="IPR053214">
    <property type="entry name" value="LysM12-like"/>
</dbReference>
<feature type="region of interest" description="Disordered" evidence="4">
    <location>
        <begin position="427"/>
        <end position="449"/>
    </location>
</feature>
<dbReference type="Gene3D" id="4.10.60.10">
    <property type="entry name" value="Zinc finger, CCHC-type"/>
    <property type="match status" value="1"/>
</dbReference>
<gene>
    <name evidence="7" type="ORF">RSOLAG1IB_09812</name>
</gene>
<dbReference type="CDD" id="cd00118">
    <property type="entry name" value="LysM"/>
    <property type="match status" value="1"/>
</dbReference>
<feature type="domain" description="LysM" evidence="6">
    <location>
        <begin position="502"/>
        <end position="547"/>
    </location>
</feature>
<dbReference type="GO" id="GO:0003676">
    <property type="term" value="F:nucleic acid binding"/>
    <property type="evidence" value="ECO:0007669"/>
    <property type="project" value="InterPro"/>
</dbReference>
<feature type="domain" description="LysM" evidence="6">
    <location>
        <begin position="566"/>
        <end position="614"/>
    </location>
</feature>
<feature type="compositionally biased region" description="Low complexity" evidence="4">
    <location>
        <begin position="336"/>
        <end position="371"/>
    </location>
</feature>
<feature type="region of interest" description="Disordered" evidence="4">
    <location>
        <begin position="131"/>
        <end position="165"/>
    </location>
</feature>
<dbReference type="PROSITE" id="PS50158">
    <property type="entry name" value="ZF_CCHC"/>
    <property type="match status" value="1"/>
</dbReference>
<dbReference type="InterPro" id="IPR018392">
    <property type="entry name" value="LysM"/>
</dbReference>
<dbReference type="SUPFAM" id="SSF54106">
    <property type="entry name" value="LysM domain"/>
    <property type="match status" value="1"/>
</dbReference>
<dbReference type="OrthoDB" id="3237037at2759"/>
<proteinExistence type="predicted"/>
<accession>A0A0B7FTZ4</accession>
<dbReference type="InterPro" id="IPR005162">
    <property type="entry name" value="Retrotrans_gag_dom"/>
</dbReference>
<dbReference type="SMART" id="SM00343">
    <property type="entry name" value="ZnF_C2HC"/>
    <property type="match status" value="1"/>
</dbReference>
<organism evidence="7 8">
    <name type="scientific">Thanatephorus cucumeris (strain AG1-IB / isolate 7/3/14)</name>
    <name type="common">Lettuce bottom rot fungus</name>
    <name type="synonym">Rhizoctonia solani</name>
    <dbReference type="NCBI Taxonomy" id="1108050"/>
    <lineage>
        <taxon>Eukaryota</taxon>
        <taxon>Fungi</taxon>
        <taxon>Dikarya</taxon>
        <taxon>Basidiomycota</taxon>
        <taxon>Agaricomycotina</taxon>
        <taxon>Agaricomycetes</taxon>
        <taxon>Cantharellales</taxon>
        <taxon>Ceratobasidiaceae</taxon>
        <taxon>Rhizoctonia</taxon>
        <taxon>Rhizoctonia solani AG-1</taxon>
    </lineage>
</organism>
<name>A0A0B7FTZ4_THACB</name>
<evidence type="ECO:0000256" key="3">
    <source>
        <dbReference type="PROSITE-ProRule" id="PRU00047"/>
    </source>
</evidence>
<sequence length="623" mass="68773">MTTSFGEMDMSGLPSMPGLSMPGFGTLSPMSSRTVSRNPSRAPSPAPSHNQLDGLHERQILEMLYYQIISMKTSINDIHHKLIDVEGQVALTHTELDDHKNNSKTFHEYYEKQLTGAYNMVTQVRDQVDKIPTSISGPNRQPPPPSLQHTPKNTSTLHGDLKFPKPNKFSGKKEEALTFIMACTSYLDSKGTGVAEGDQINWVCQYLEGAALEWIQPYRERFFIKKEPVPFLEDTQAFWAEFSKHFVDNNRDEKYRLKWNNLKQTKSVQEYIKDFQQYSVVLNYSDSILCDKFYDGLKKEIKDMMLSTMFNWSNSSAQQVYDKAEEIDNHLEAYKSTTPSHSTSHPSSTSSSTTRANTSTTNSTSSPAPRTRLSIGDPVYMIDPTTRRAKKGVIESIGRGPQGNMPNVKWSGENKAVQIPFPSLKKDEKPILNSVPSPTPKSDNKGPGPMDLDGRGIGSVTCNNCGGKGHFARACPSKAMSGHVAEVKDWTWNRPNEAKLIETATVGSPHSTCYDIYTAANITAAQLSSYNPGLDCSKIQIGQKLCISSGTLPSSAPKLNPDGSCATNTTIANGYCALIAAKFSITTGQIETWNARNYKWKGCASLQVSYKLCVSSGAPPPIP</sequence>
<dbReference type="PANTHER" id="PTHR47700">
    <property type="entry name" value="V CHITINASE, PUTATIVE (AFU_ORTHOLOGUE AFUA_6G13720)-RELATED"/>
    <property type="match status" value="1"/>
</dbReference>
<dbReference type="SMART" id="SM00257">
    <property type="entry name" value="LysM"/>
    <property type="match status" value="1"/>
</dbReference>
<evidence type="ECO:0000256" key="1">
    <source>
        <dbReference type="ARBA" id="ARBA00022664"/>
    </source>
</evidence>
<dbReference type="Gene3D" id="3.10.350.10">
    <property type="entry name" value="LysM domain"/>
    <property type="match status" value="2"/>
</dbReference>
<dbReference type="GO" id="GO:0008270">
    <property type="term" value="F:zinc ion binding"/>
    <property type="evidence" value="ECO:0007669"/>
    <property type="project" value="UniProtKB-KW"/>
</dbReference>
<evidence type="ECO:0000256" key="2">
    <source>
        <dbReference type="ARBA" id="ARBA00022669"/>
    </source>
</evidence>
<keyword evidence="3" id="KW-0862">Zinc</keyword>
<keyword evidence="2" id="KW-0147">Chitin-binding</keyword>
<dbReference type="PANTHER" id="PTHR47700:SF2">
    <property type="entry name" value="CHITINASE"/>
    <property type="match status" value="1"/>
</dbReference>
<dbReference type="GO" id="GO:0006397">
    <property type="term" value="P:mRNA processing"/>
    <property type="evidence" value="ECO:0007669"/>
    <property type="project" value="UniProtKB-KW"/>
</dbReference>
<keyword evidence="1" id="KW-0507">mRNA processing</keyword>
<feature type="region of interest" description="Disordered" evidence="4">
    <location>
        <begin position="334"/>
        <end position="378"/>
    </location>
</feature>
<evidence type="ECO:0000256" key="4">
    <source>
        <dbReference type="SAM" id="MobiDB-lite"/>
    </source>
</evidence>
<dbReference type="PROSITE" id="PS51782">
    <property type="entry name" value="LYSM"/>
    <property type="match status" value="2"/>
</dbReference>
<dbReference type="Pfam" id="PF03732">
    <property type="entry name" value="Retrotrans_gag"/>
    <property type="match status" value="1"/>
</dbReference>
<keyword evidence="3" id="KW-0479">Metal-binding</keyword>
<keyword evidence="3" id="KW-0863">Zinc-finger</keyword>
<dbReference type="InterPro" id="IPR036875">
    <property type="entry name" value="Znf_CCHC_sf"/>
</dbReference>
<dbReference type="STRING" id="1108050.A0A0B7FTZ4"/>